<dbReference type="AlphaFoldDB" id="A0AAU7J988"/>
<organism evidence="1">
    <name type="scientific">Alsobacter sp. KACC 23698</name>
    <dbReference type="NCBI Taxonomy" id="3149229"/>
    <lineage>
        <taxon>Bacteria</taxon>
        <taxon>Pseudomonadati</taxon>
        <taxon>Pseudomonadota</taxon>
        <taxon>Alphaproteobacteria</taxon>
        <taxon>Hyphomicrobiales</taxon>
        <taxon>Alsobacteraceae</taxon>
        <taxon>Alsobacter</taxon>
    </lineage>
</organism>
<dbReference type="RefSeq" id="WP_406853592.1">
    <property type="nucleotide sequence ID" value="NZ_CP157484.1"/>
</dbReference>
<name>A0AAU7J988_9HYPH</name>
<evidence type="ECO:0000313" key="1">
    <source>
        <dbReference type="EMBL" id="XBO36777.1"/>
    </source>
</evidence>
<protein>
    <submittedName>
        <fullName evidence="1">Uncharacterized protein</fullName>
    </submittedName>
</protein>
<sequence>MDELAALRRRRGRSASRTHPRHIMEAVYAAGSISISPDETLTRIVVAQLHRMGLLFAQELTSGGELRPLSSATMAAAELRPWRVSRPPALAGEPSADMAAQGA</sequence>
<gene>
    <name evidence="1" type="ORF">ABEG18_13575</name>
</gene>
<dbReference type="EMBL" id="CP157484">
    <property type="protein sequence ID" value="XBO36777.1"/>
    <property type="molecule type" value="Genomic_DNA"/>
</dbReference>
<accession>A0AAU7J988</accession>
<reference evidence="1" key="1">
    <citation type="submission" date="2024-05" db="EMBL/GenBank/DDBJ databases">
        <authorList>
            <person name="Kim S."/>
            <person name="Heo J."/>
            <person name="Choi H."/>
            <person name="Choi Y."/>
            <person name="Kwon S.-W."/>
            <person name="Kim Y."/>
        </authorList>
    </citation>
    <scope>NUCLEOTIDE SEQUENCE</scope>
    <source>
        <strain evidence="1">KACC 23698</strain>
    </source>
</reference>
<proteinExistence type="predicted"/>